<gene>
    <name evidence="7" type="ORF">COLO4_05730</name>
</gene>
<dbReference type="PANTHER" id="PTHR31232">
    <property type="match status" value="1"/>
</dbReference>
<keyword evidence="8" id="KW-1185">Reference proteome</keyword>
<dbReference type="GO" id="GO:0005576">
    <property type="term" value="C:extracellular region"/>
    <property type="evidence" value="ECO:0007669"/>
    <property type="project" value="UniProtKB-SubCell"/>
</dbReference>
<keyword evidence="5 6" id="KW-0732">Signal</keyword>
<evidence type="ECO:0000256" key="2">
    <source>
        <dbReference type="ARBA" id="ARBA00005581"/>
    </source>
</evidence>
<reference evidence="8" key="1">
    <citation type="submission" date="2013-09" db="EMBL/GenBank/DDBJ databases">
        <title>Corchorus olitorius genome sequencing.</title>
        <authorList>
            <person name="Alam M."/>
            <person name="Haque M.S."/>
            <person name="Islam M.S."/>
            <person name="Emdad E.M."/>
            <person name="Islam M.M."/>
            <person name="Ahmed B."/>
            <person name="Halim A."/>
            <person name="Hossen Q.M.M."/>
            <person name="Hossain M.Z."/>
            <person name="Ahmed R."/>
            <person name="Khan M.M."/>
            <person name="Islam R."/>
            <person name="Rashid M.M."/>
            <person name="Khan S.A."/>
            <person name="Rahman M.S."/>
            <person name="Alam M."/>
            <person name="Yahiya A.S."/>
            <person name="Khan M.S."/>
            <person name="Azam M.S."/>
            <person name="Haque T."/>
            <person name="Lashkar M.Z.H."/>
            <person name="Akhand A.I."/>
            <person name="Morshed G."/>
            <person name="Roy S."/>
            <person name="Uddin K.S."/>
            <person name="Rabeya T."/>
            <person name="Hossain A.S."/>
            <person name="Chowdhury A."/>
            <person name="Snigdha A.R."/>
            <person name="Mortoza M.S."/>
            <person name="Matin S.A."/>
            <person name="Hoque S.M.E."/>
            <person name="Islam M.K."/>
            <person name="Roy D.K."/>
            <person name="Haider R."/>
            <person name="Moosa M.M."/>
            <person name="Elias S.M."/>
            <person name="Hasan A.M."/>
            <person name="Jahan S."/>
            <person name="Shafiuddin M."/>
            <person name="Mahmood N."/>
            <person name="Shommy N.S."/>
        </authorList>
    </citation>
    <scope>NUCLEOTIDE SEQUENCE [LARGE SCALE GENOMIC DNA]</scope>
    <source>
        <strain evidence="8">cv. O-4</strain>
    </source>
</reference>
<evidence type="ECO:0000313" key="7">
    <source>
        <dbReference type="EMBL" id="OMP09179.1"/>
    </source>
</evidence>
<accession>A0A1R3KQ61</accession>
<keyword evidence="3 6" id="KW-0713">Self-incompatibility</keyword>
<dbReference type="Pfam" id="PF05938">
    <property type="entry name" value="Self-incomp_S1"/>
    <property type="match status" value="1"/>
</dbReference>
<dbReference type="GO" id="GO:0060320">
    <property type="term" value="P:rejection of self pollen"/>
    <property type="evidence" value="ECO:0007669"/>
    <property type="project" value="UniProtKB-KW"/>
</dbReference>
<evidence type="ECO:0000256" key="6">
    <source>
        <dbReference type="RuleBase" id="RU367044"/>
    </source>
</evidence>
<dbReference type="Proteomes" id="UP000187203">
    <property type="component" value="Unassembled WGS sequence"/>
</dbReference>
<evidence type="ECO:0000256" key="3">
    <source>
        <dbReference type="ARBA" id="ARBA00022471"/>
    </source>
</evidence>
<evidence type="ECO:0000256" key="1">
    <source>
        <dbReference type="ARBA" id="ARBA00004613"/>
    </source>
</evidence>
<sequence>MSYNNLAPFLCMLFLTCCMSQTLAVSDAEVLGATGINILKLKYTVHIMNGFLDNAKPLLVRCRSNDHYLGEHKLWKDGEYHFRFGVSWVRTTHFRCYFDWGSKNLYDITVFRHGVPESENMSCKHTGQCYWKTVEDGLYFSNNNQDWEKKFDWHEGPP</sequence>
<feature type="chain" id="PRO_5025081874" description="S-protein homolog" evidence="6">
    <location>
        <begin position="25"/>
        <end position="158"/>
    </location>
</feature>
<protein>
    <recommendedName>
        <fullName evidence="6">S-protein homolog</fullName>
    </recommendedName>
</protein>
<proteinExistence type="inferred from homology"/>
<dbReference type="OrthoDB" id="1848419at2759"/>
<evidence type="ECO:0000256" key="4">
    <source>
        <dbReference type="ARBA" id="ARBA00022525"/>
    </source>
</evidence>
<dbReference type="PANTHER" id="PTHR31232:SF137">
    <property type="entry name" value="S-PROTEIN HOMOLOG"/>
    <property type="match status" value="1"/>
</dbReference>
<dbReference type="InterPro" id="IPR010264">
    <property type="entry name" value="Self-incomp_S1"/>
</dbReference>
<dbReference type="EMBL" id="AWUE01012442">
    <property type="protein sequence ID" value="OMP09179.1"/>
    <property type="molecule type" value="Genomic_DNA"/>
</dbReference>
<comment type="subcellular location">
    <subcellularLocation>
        <location evidence="1 6">Secreted</location>
    </subcellularLocation>
</comment>
<name>A0A1R3KQ61_9ROSI</name>
<evidence type="ECO:0000256" key="5">
    <source>
        <dbReference type="ARBA" id="ARBA00022729"/>
    </source>
</evidence>
<comment type="caution">
    <text evidence="7">The sequence shown here is derived from an EMBL/GenBank/DDBJ whole genome shotgun (WGS) entry which is preliminary data.</text>
</comment>
<dbReference type="STRING" id="93759.A0A1R3KQ61"/>
<evidence type="ECO:0000313" key="8">
    <source>
        <dbReference type="Proteomes" id="UP000187203"/>
    </source>
</evidence>
<organism evidence="7 8">
    <name type="scientific">Corchorus olitorius</name>
    <dbReference type="NCBI Taxonomy" id="93759"/>
    <lineage>
        <taxon>Eukaryota</taxon>
        <taxon>Viridiplantae</taxon>
        <taxon>Streptophyta</taxon>
        <taxon>Embryophyta</taxon>
        <taxon>Tracheophyta</taxon>
        <taxon>Spermatophyta</taxon>
        <taxon>Magnoliopsida</taxon>
        <taxon>eudicotyledons</taxon>
        <taxon>Gunneridae</taxon>
        <taxon>Pentapetalae</taxon>
        <taxon>rosids</taxon>
        <taxon>malvids</taxon>
        <taxon>Malvales</taxon>
        <taxon>Malvaceae</taxon>
        <taxon>Grewioideae</taxon>
        <taxon>Apeibeae</taxon>
        <taxon>Corchorus</taxon>
    </lineage>
</organism>
<comment type="similarity">
    <text evidence="2 6">Belongs to the plant self-incompatibility (S1) protein family.</text>
</comment>
<feature type="signal peptide" evidence="6">
    <location>
        <begin position="1"/>
        <end position="24"/>
    </location>
</feature>
<keyword evidence="4 6" id="KW-0964">Secreted</keyword>
<dbReference type="AlphaFoldDB" id="A0A1R3KQ61"/>